<dbReference type="SUPFAM" id="SSF53448">
    <property type="entry name" value="Nucleotide-diphospho-sugar transferases"/>
    <property type="match status" value="1"/>
</dbReference>
<evidence type="ECO:0000313" key="7">
    <source>
        <dbReference type="Proteomes" id="UP001209570"/>
    </source>
</evidence>
<feature type="region of interest" description="Disordered" evidence="3">
    <location>
        <begin position="95"/>
        <end position="117"/>
    </location>
</feature>
<evidence type="ECO:0000256" key="2">
    <source>
        <dbReference type="ARBA" id="ARBA00022695"/>
    </source>
</evidence>
<keyword evidence="7" id="KW-1185">Reference proteome</keyword>
<dbReference type="Pfam" id="PF12804">
    <property type="entry name" value="NTP_transf_3"/>
    <property type="match status" value="1"/>
</dbReference>
<gene>
    <name evidence="6" type="ORF">P43SY_006872</name>
</gene>
<dbReference type="AlphaFoldDB" id="A0AAD5QC12"/>
<organism evidence="6 7">
    <name type="scientific">Pythium insidiosum</name>
    <name type="common">Pythiosis disease agent</name>
    <dbReference type="NCBI Taxonomy" id="114742"/>
    <lineage>
        <taxon>Eukaryota</taxon>
        <taxon>Sar</taxon>
        <taxon>Stramenopiles</taxon>
        <taxon>Oomycota</taxon>
        <taxon>Peronosporomycetes</taxon>
        <taxon>Pythiales</taxon>
        <taxon>Pythiaceae</taxon>
        <taxon>Pythium</taxon>
    </lineage>
</organism>
<sequence>MVVHGRPTELPAEVPTAVYAVDLSRLSELLSIPENELVLGFQADPTRGAMHGVVVDAGEDVPFEAVGQRVALPAGDVTPEPPMSQRGGSFIAVSSSGRSASLGKSPPSSSMSSAALPPMHPSTLPIVSSTTKPQRLWKDVLLTAAARPSSLDSDELPKCLIQLGSQTIIAHILTQLYAAGVDRVVISVAAGGDKIMDAVRRTPYYTKMHIEFLNLGPDNRDGHARSILAARQYFTRGPFLIHTADHIFDRSIITKFMAQELNENVACVLVETDVSGLVGLPETTVKVQLGPEKILRIGRDLNKFDGIDAGLFLSSVKIFEALDDLASKKSYFSFADALNYFTKFNKLTYLPTSGETWFSIETEEQLAYTKDNDGVSVLSPWTVFLATTPQCFAEDPNVKKSVVIGISAGDKDSGLRVVGSTDSSRIFQGFIVGVANADRRDDDLWAGAFGGAAYFMIAKTLRPKMDLLTFMSCLTGVSATCLLITMLLTGQQLSFSMNTHHGIFGWLNPTADRILIAFYLVFVCDLIGTMGYISVLKYFDPIVL</sequence>
<dbReference type="InterPro" id="IPR029044">
    <property type="entry name" value="Nucleotide-diphossugar_trans"/>
</dbReference>
<dbReference type="PANTHER" id="PTHR43584:SF8">
    <property type="entry name" value="N-ACETYLMURAMATE ALPHA-1-PHOSPHATE URIDYLYLTRANSFERASE"/>
    <property type="match status" value="1"/>
</dbReference>
<accession>A0AAD5QC12</accession>
<reference evidence="6" key="1">
    <citation type="submission" date="2021-12" db="EMBL/GenBank/DDBJ databases">
        <title>Prjna785345.</title>
        <authorList>
            <person name="Rujirawat T."/>
            <person name="Krajaejun T."/>
        </authorList>
    </citation>
    <scope>NUCLEOTIDE SEQUENCE</scope>
    <source>
        <strain evidence="6">Pi057C3</strain>
    </source>
</reference>
<evidence type="ECO:0000256" key="3">
    <source>
        <dbReference type="SAM" id="MobiDB-lite"/>
    </source>
</evidence>
<feature type="transmembrane region" description="Helical" evidence="4">
    <location>
        <begin position="514"/>
        <end position="539"/>
    </location>
</feature>
<evidence type="ECO:0000259" key="5">
    <source>
        <dbReference type="Pfam" id="PF12804"/>
    </source>
</evidence>
<evidence type="ECO:0000256" key="4">
    <source>
        <dbReference type="SAM" id="Phobius"/>
    </source>
</evidence>
<dbReference type="Gene3D" id="3.90.550.10">
    <property type="entry name" value="Spore Coat Polysaccharide Biosynthesis Protein SpsA, Chain A"/>
    <property type="match status" value="1"/>
</dbReference>
<dbReference type="Proteomes" id="UP001209570">
    <property type="component" value="Unassembled WGS sequence"/>
</dbReference>
<keyword evidence="4" id="KW-0472">Membrane</keyword>
<dbReference type="InterPro" id="IPR050065">
    <property type="entry name" value="GlmU-like"/>
</dbReference>
<keyword evidence="4" id="KW-0812">Transmembrane</keyword>
<keyword evidence="2" id="KW-0548">Nucleotidyltransferase</keyword>
<name>A0AAD5QC12_PYTIN</name>
<dbReference type="EMBL" id="JAKCXM010000020">
    <property type="protein sequence ID" value="KAJ0407554.1"/>
    <property type="molecule type" value="Genomic_DNA"/>
</dbReference>
<comment type="caution">
    <text evidence="6">The sequence shown here is derived from an EMBL/GenBank/DDBJ whole genome shotgun (WGS) entry which is preliminary data.</text>
</comment>
<dbReference type="GO" id="GO:0016779">
    <property type="term" value="F:nucleotidyltransferase activity"/>
    <property type="evidence" value="ECO:0007669"/>
    <property type="project" value="UniProtKB-KW"/>
</dbReference>
<protein>
    <recommendedName>
        <fullName evidence="5">MobA-like NTP transferase domain-containing protein</fullName>
    </recommendedName>
</protein>
<evidence type="ECO:0000256" key="1">
    <source>
        <dbReference type="ARBA" id="ARBA00022679"/>
    </source>
</evidence>
<feature type="domain" description="MobA-like NTP transferase" evidence="5">
    <location>
        <begin position="155"/>
        <end position="269"/>
    </location>
</feature>
<proteinExistence type="predicted"/>
<keyword evidence="1" id="KW-0808">Transferase</keyword>
<feature type="transmembrane region" description="Helical" evidence="4">
    <location>
        <begin position="444"/>
        <end position="461"/>
    </location>
</feature>
<evidence type="ECO:0000313" key="6">
    <source>
        <dbReference type="EMBL" id="KAJ0407554.1"/>
    </source>
</evidence>
<keyword evidence="4" id="KW-1133">Transmembrane helix</keyword>
<dbReference type="InterPro" id="IPR025877">
    <property type="entry name" value="MobA-like_NTP_Trfase"/>
</dbReference>
<dbReference type="PANTHER" id="PTHR43584">
    <property type="entry name" value="NUCLEOTIDYL TRANSFERASE"/>
    <property type="match status" value="1"/>
</dbReference>
<feature type="transmembrane region" description="Helical" evidence="4">
    <location>
        <begin position="468"/>
        <end position="488"/>
    </location>
</feature>